<evidence type="ECO:0000313" key="3">
    <source>
        <dbReference type="Proteomes" id="UP000095751"/>
    </source>
</evidence>
<dbReference type="InParanoid" id="A0A1E7EVM0"/>
<feature type="transmembrane region" description="Helical" evidence="1">
    <location>
        <begin position="289"/>
        <end position="307"/>
    </location>
</feature>
<feature type="transmembrane region" description="Helical" evidence="1">
    <location>
        <begin position="24"/>
        <end position="44"/>
    </location>
</feature>
<feature type="transmembrane region" description="Helical" evidence="1">
    <location>
        <begin position="259"/>
        <end position="283"/>
    </location>
</feature>
<sequence>VLTLILWLSTFGTSLERRTMIGKALSAPLATMAIALIFANIGIIPFQSPIYTIVNRFFVPLAIPLLLFDSDLKRVIKDTGTLLTAFGVGAFATVFATIITFPIIPLKSLGGDVGWRVACALAARHIGGAINFVAVAETLNIGGDAVAAAIAADNVVVALYFAFLFSIAKADNPKDDDDDEAQQFTISEVAVEDGKPSSITLPTLAISLSVASSLVTAGTFLTKVLLPAGVSSLPLISTLTVIAATAFPKFFSSLSETGTALGVIFVQMFFACSGAAGSIRMVLEKAPSLFAFSALQIGIHFATLMAIGRGIFKLPKRELYLASNANVGGPTTAAAMAQAKEWKKLVLPALLIGILGYSTATALALGLGPILL</sequence>
<feature type="transmembrane region" description="Helical" evidence="1">
    <location>
        <begin position="345"/>
        <end position="371"/>
    </location>
</feature>
<feature type="non-terminal residue" evidence="2">
    <location>
        <position position="1"/>
    </location>
</feature>
<feature type="transmembrane region" description="Helical" evidence="1">
    <location>
        <begin position="80"/>
        <end position="104"/>
    </location>
</feature>
<feature type="transmembrane region" description="Helical" evidence="1">
    <location>
        <begin position="228"/>
        <end position="247"/>
    </location>
</feature>
<reference evidence="2 3" key="1">
    <citation type="submission" date="2016-09" db="EMBL/GenBank/DDBJ databases">
        <title>Extensive genetic diversity and differential bi-allelic expression allows diatom success in the polar Southern Ocean.</title>
        <authorList>
            <consortium name="DOE Joint Genome Institute"/>
            <person name="Mock T."/>
            <person name="Otillar R.P."/>
            <person name="Strauss J."/>
            <person name="Dupont C."/>
            <person name="Frickenhaus S."/>
            <person name="Maumus F."/>
            <person name="Mcmullan M."/>
            <person name="Sanges R."/>
            <person name="Schmutz J."/>
            <person name="Toseland A."/>
            <person name="Valas R."/>
            <person name="Veluchamy A."/>
            <person name="Ward B.J."/>
            <person name="Allen A."/>
            <person name="Barry K."/>
            <person name="Falciatore A."/>
            <person name="Ferrante M."/>
            <person name="Fortunato A.E."/>
            <person name="Gloeckner G."/>
            <person name="Gruber A."/>
            <person name="Hipkin R."/>
            <person name="Janech M."/>
            <person name="Kroth P."/>
            <person name="Leese F."/>
            <person name="Lindquist E."/>
            <person name="Lyon B.R."/>
            <person name="Martin J."/>
            <person name="Mayer C."/>
            <person name="Parker M."/>
            <person name="Quesneville H."/>
            <person name="Raymond J."/>
            <person name="Uhlig C."/>
            <person name="Valentin K.U."/>
            <person name="Worden A.Z."/>
            <person name="Armbrust E.V."/>
            <person name="Bowler C."/>
            <person name="Green B."/>
            <person name="Moulton V."/>
            <person name="Van Oosterhout C."/>
            <person name="Grigoriev I."/>
        </authorList>
    </citation>
    <scope>NUCLEOTIDE SEQUENCE [LARGE SCALE GENOMIC DNA]</scope>
    <source>
        <strain evidence="2 3">CCMP1102</strain>
    </source>
</reference>
<accession>A0A1E7EVM0</accession>
<dbReference type="PANTHER" id="PTHR34289:SF8">
    <property type="entry name" value="DUF819 DOMAIN-CONTAINING PROTEIN"/>
    <property type="match status" value="1"/>
</dbReference>
<name>A0A1E7EVM0_9STRA</name>
<dbReference type="AlphaFoldDB" id="A0A1E7EVM0"/>
<keyword evidence="1" id="KW-0472">Membrane</keyword>
<evidence type="ECO:0000256" key="1">
    <source>
        <dbReference type="SAM" id="Phobius"/>
    </source>
</evidence>
<keyword evidence="1" id="KW-0812">Transmembrane</keyword>
<dbReference type="Proteomes" id="UP000095751">
    <property type="component" value="Unassembled WGS sequence"/>
</dbReference>
<dbReference type="EMBL" id="KV784373">
    <property type="protein sequence ID" value="OEU10011.1"/>
    <property type="molecule type" value="Genomic_DNA"/>
</dbReference>
<dbReference type="InterPro" id="IPR008537">
    <property type="entry name" value="DUF819"/>
</dbReference>
<dbReference type="PANTHER" id="PTHR34289">
    <property type="entry name" value="PROTEIN, PUTATIVE (DUF819)-RELATED"/>
    <property type="match status" value="1"/>
</dbReference>
<feature type="transmembrane region" description="Helical" evidence="1">
    <location>
        <begin position="145"/>
        <end position="165"/>
    </location>
</feature>
<gene>
    <name evidence="2" type="ORF">FRACYDRAFT_158448</name>
</gene>
<feature type="non-terminal residue" evidence="2">
    <location>
        <position position="372"/>
    </location>
</feature>
<organism evidence="2 3">
    <name type="scientific">Fragilariopsis cylindrus CCMP1102</name>
    <dbReference type="NCBI Taxonomy" id="635003"/>
    <lineage>
        <taxon>Eukaryota</taxon>
        <taxon>Sar</taxon>
        <taxon>Stramenopiles</taxon>
        <taxon>Ochrophyta</taxon>
        <taxon>Bacillariophyta</taxon>
        <taxon>Bacillariophyceae</taxon>
        <taxon>Bacillariophycidae</taxon>
        <taxon>Bacillariales</taxon>
        <taxon>Bacillariaceae</taxon>
        <taxon>Fragilariopsis</taxon>
    </lineage>
</organism>
<dbReference type="Pfam" id="PF05684">
    <property type="entry name" value="DUF819"/>
    <property type="match status" value="1"/>
</dbReference>
<keyword evidence="1" id="KW-1133">Transmembrane helix</keyword>
<dbReference type="OrthoDB" id="45797at2759"/>
<keyword evidence="3" id="KW-1185">Reference proteome</keyword>
<proteinExistence type="predicted"/>
<evidence type="ECO:0000313" key="2">
    <source>
        <dbReference type="EMBL" id="OEU10011.1"/>
    </source>
</evidence>
<protein>
    <submittedName>
        <fullName evidence="2">DUF819-domain-containing protein</fullName>
    </submittedName>
</protein>
<dbReference type="KEGG" id="fcy:FRACYDRAFT_158448"/>